<keyword evidence="2" id="KW-1185">Reference proteome</keyword>
<dbReference type="Proteomes" id="UP001233999">
    <property type="component" value="Unassembled WGS sequence"/>
</dbReference>
<comment type="caution">
    <text evidence="1">The sequence shown here is derived from an EMBL/GenBank/DDBJ whole genome shotgun (WGS) entry which is preliminary data.</text>
</comment>
<gene>
    <name evidence="1" type="ORF">L9F63_021881</name>
</gene>
<feature type="non-terminal residue" evidence="1">
    <location>
        <position position="125"/>
    </location>
</feature>
<protein>
    <submittedName>
        <fullName evidence="1">Uncharacterized protein</fullName>
    </submittedName>
</protein>
<name>A0AAD7ZNS1_DIPPU</name>
<feature type="non-terminal residue" evidence="1">
    <location>
        <position position="1"/>
    </location>
</feature>
<evidence type="ECO:0000313" key="2">
    <source>
        <dbReference type="Proteomes" id="UP001233999"/>
    </source>
</evidence>
<proteinExistence type="predicted"/>
<dbReference type="EMBL" id="JASPKZ010007527">
    <property type="protein sequence ID" value="KAJ9583791.1"/>
    <property type="molecule type" value="Genomic_DNA"/>
</dbReference>
<evidence type="ECO:0000313" key="1">
    <source>
        <dbReference type="EMBL" id="KAJ9583791.1"/>
    </source>
</evidence>
<reference evidence="1" key="2">
    <citation type="submission" date="2023-05" db="EMBL/GenBank/DDBJ databases">
        <authorList>
            <person name="Fouks B."/>
        </authorList>
    </citation>
    <scope>NUCLEOTIDE SEQUENCE</scope>
    <source>
        <strain evidence="1">Stay&amp;Tobe</strain>
        <tissue evidence="1">Testes</tissue>
    </source>
</reference>
<reference evidence="1" key="1">
    <citation type="journal article" date="2023" name="IScience">
        <title>Live-bearing cockroach genome reveals convergent evolutionary mechanisms linked to viviparity in insects and beyond.</title>
        <authorList>
            <person name="Fouks B."/>
            <person name="Harrison M.C."/>
            <person name="Mikhailova A.A."/>
            <person name="Marchal E."/>
            <person name="English S."/>
            <person name="Carruthers M."/>
            <person name="Jennings E.C."/>
            <person name="Chiamaka E.L."/>
            <person name="Frigard R.A."/>
            <person name="Pippel M."/>
            <person name="Attardo G.M."/>
            <person name="Benoit J.B."/>
            <person name="Bornberg-Bauer E."/>
            <person name="Tobe S.S."/>
        </authorList>
    </citation>
    <scope>NUCLEOTIDE SEQUENCE</scope>
    <source>
        <strain evidence="1">Stay&amp;Tobe</strain>
    </source>
</reference>
<sequence>FNSPTFPPETASGVLKGCLEGGREACSSPTFRQRLRLASSRVVLRVVVRLVVPRRFARDCVWLSSRVVLRVVVRLVVPRRFARDCVWRPQGLDCGCLEGGREACSSPTFRQRLRLASSRVVLRVV</sequence>
<organism evidence="1 2">
    <name type="scientific">Diploptera punctata</name>
    <name type="common">Pacific beetle cockroach</name>
    <dbReference type="NCBI Taxonomy" id="6984"/>
    <lineage>
        <taxon>Eukaryota</taxon>
        <taxon>Metazoa</taxon>
        <taxon>Ecdysozoa</taxon>
        <taxon>Arthropoda</taxon>
        <taxon>Hexapoda</taxon>
        <taxon>Insecta</taxon>
        <taxon>Pterygota</taxon>
        <taxon>Neoptera</taxon>
        <taxon>Polyneoptera</taxon>
        <taxon>Dictyoptera</taxon>
        <taxon>Blattodea</taxon>
        <taxon>Blaberoidea</taxon>
        <taxon>Blaberidae</taxon>
        <taxon>Diplopterinae</taxon>
        <taxon>Diploptera</taxon>
    </lineage>
</organism>
<accession>A0AAD7ZNS1</accession>
<dbReference type="AlphaFoldDB" id="A0AAD7ZNS1"/>